<name>A0A401H183_9APHY</name>
<dbReference type="InParanoid" id="A0A401H183"/>
<organism evidence="1 2">
    <name type="scientific">Sparassis crispa</name>
    <dbReference type="NCBI Taxonomy" id="139825"/>
    <lineage>
        <taxon>Eukaryota</taxon>
        <taxon>Fungi</taxon>
        <taxon>Dikarya</taxon>
        <taxon>Basidiomycota</taxon>
        <taxon>Agaricomycotina</taxon>
        <taxon>Agaricomycetes</taxon>
        <taxon>Polyporales</taxon>
        <taxon>Sparassidaceae</taxon>
        <taxon>Sparassis</taxon>
    </lineage>
</organism>
<sequence>MGAHRSKGVSRTVRVTTLVSSACSSVVGRRIKEVHGTVYGAMAIAKEKKRAEEMLLQNIAGLSAEKIRALLDMQGDSVVDDSMDNNQQDLPRTEEVGAADDMEWEMLPDDLQNDSTFTMAF</sequence>
<comment type="caution">
    <text evidence="1">The sequence shown here is derived from an EMBL/GenBank/DDBJ whole genome shotgun (WGS) entry which is preliminary data.</text>
</comment>
<evidence type="ECO:0000313" key="1">
    <source>
        <dbReference type="EMBL" id="GBE88196.1"/>
    </source>
</evidence>
<keyword evidence="2" id="KW-1185">Reference proteome</keyword>
<dbReference type="EMBL" id="BFAD01000013">
    <property type="protein sequence ID" value="GBE88196.1"/>
    <property type="molecule type" value="Genomic_DNA"/>
</dbReference>
<evidence type="ECO:0000313" key="2">
    <source>
        <dbReference type="Proteomes" id="UP000287166"/>
    </source>
</evidence>
<protein>
    <submittedName>
        <fullName evidence="1">Uncharacterized protein</fullName>
    </submittedName>
</protein>
<gene>
    <name evidence="1" type="ORF">SCP_1300100</name>
</gene>
<proteinExistence type="predicted"/>
<reference evidence="1 2" key="1">
    <citation type="journal article" date="2018" name="Sci. Rep.">
        <title>Genome sequence of the cauliflower mushroom Sparassis crispa (Hanabiratake) and its association with beneficial usage.</title>
        <authorList>
            <person name="Kiyama R."/>
            <person name="Furutani Y."/>
            <person name="Kawaguchi K."/>
            <person name="Nakanishi T."/>
        </authorList>
    </citation>
    <scope>NUCLEOTIDE SEQUENCE [LARGE SCALE GENOMIC DNA]</scope>
</reference>
<dbReference type="GeneID" id="38785113"/>
<dbReference type="AlphaFoldDB" id="A0A401H183"/>
<dbReference type="Proteomes" id="UP000287166">
    <property type="component" value="Unassembled WGS sequence"/>
</dbReference>
<accession>A0A401H183</accession>
<dbReference type="RefSeq" id="XP_027619109.1">
    <property type="nucleotide sequence ID" value="XM_027763308.1"/>
</dbReference>